<comment type="caution">
    <text evidence="2">The sequence shown here is derived from an EMBL/GenBank/DDBJ whole genome shotgun (WGS) entry which is preliminary data.</text>
</comment>
<feature type="compositionally biased region" description="Basic and acidic residues" evidence="1">
    <location>
        <begin position="1"/>
        <end position="12"/>
    </location>
</feature>
<dbReference type="AlphaFoldDB" id="A0A9Q0KYD8"/>
<evidence type="ECO:0000313" key="2">
    <source>
        <dbReference type="EMBL" id="KAJ4978676.1"/>
    </source>
</evidence>
<sequence length="169" mass="19512">MGDAIDVERQKQYEPTPEQSNALSQLPLARFLPFRFEERISPFGRVEGMYNGYRSNRKLQNKKLLPELRSDLGKRNTRDDQNAMSQKGLDPLEKRLKSDLLTAVSKPPRVEMPAVRRTQGLGLLCGLRMHFPIEWNPAQLSSAEPKGKNHWRRMVEYSQEAFLSVEVCK</sequence>
<dbReference type="Proteomes" id="UP001141806">
    <property type="component" value="Unassembled WGS sequence"/>
</dbReference>
<name>A0A9Q0KYD8_9MAGN</name>
<protein>
    <submittedName>
        <fullName evidence="2">Uncharacterized protein</fullName>
    </submittedName>
</protein>
<gene>
    <name evidence="2" type="ORF">NE237_009456</name>
</gene>
<evidence type="ECO:0000256" key="1">
    <source>
        <dbReference type="SAM" id="MobiDB-lite"/>
    </source>
</evidence>
<feature type="region of interest" description="Disordered" evidence="1">
    <location>
        <begin position="1"/>
        <end position="21"/>
    </location>
</feature>
<evidence type="ECO:0000313" key="3">
    <source>
        <dbReference type="Proteomes" id="UP001141806"/>
    </source>
</evidence>
<keyword evidence="3" id="KW-1185">Reference proteome</keyword>
<proteinExistence type="predicted"/>
<dbReference type="EMBL" id="JAMYWD010000002">
    <property type="protein sequence ID" value="KAJ4978676.1"/>
    <property type="molecule type" value="Genomic_DNA"/>
</dbReference>
<organism evidence="2 3">
    <name type="scientific">Protea cynaroides</name>
    <dbReference type="NCBI Taxonomy" id="273540"/>
    <lineage>
        <taxon>Eukaryota</taxon>
        <taxon>Viridiplantae</taxon>
        <taxon>Streptophyta</taxon>
        <taxon>Embryophyta</taxon>
        <taxon>Tracheophyta</taxon>
        <taxon>Spermatophyta</taxon>
        <taxon>Magnoliopsida</taxon>
        <taxon>Proteales</taxon>
        <taxon>Proteaceae</taxon>
        <taxon>Protea</taxon>
    </lineage>
</organism>
<accession>A0A9Q0KYD8</accession>
<reference evidence="2" key="1">
    <citation type="journal article" date="2023" name="Plant J.">
        <title>The genome of the king protea, Protea cynaroides.</title>
        <authorList>
            <person name="Chang J."/>
            <person name="Duong T.A."/>
            <person name="Schoeman C."/>
            <person name="Ma X."/>
            <person name="Roodt D."/>
            <person name="Barker N."/>
            <person name="Li Z."/>
            <person name="Van de Peer Y."/>
            <person name="Mizrachi E."/>
        </authorList>
    </citation>
    <scope>NUCLEOTIDE SEQUENCE</scope>
    <source>
        <tissue evidence="2">Young leaves</tissue>
    </source>
</reference>